<keyword evidence="2" id="KW-0812">Transmembrane</keyword>
<dbReference type="GO" id="GO:0003677">
    <property type="term" value="F:DNA binding"/>
    <property type="evidence" value="ECO:0007669"/>
    <property type="project" value="InterPro"/>
</dbReference>
<keyword evidence="4" id="KW-0255">Endonuclease</keyword>
<keyword evidence="2" id="KW-0472">Membrane</keyword>
<dbReference type="SUPFAM" id="SSF52980">
    <property type="entry name" value="Restriction endonuclease-like"/>
    <property type="match status" value="1"/>
</dbReference>
<keyword evidence="2" id="KW-1133">Transmembrane helix</keyword>
<evidence type="ECO:0000256" key="2">
    <source>
        <dbReference type="SAM" id="Phobius"/>
    </source>
</evidence>
<reference evidence="4" key="1">
    <citation type="submission" date="2009-04" db="EMBL/GenBank/DDBJ databases">
        <title>Novel enterobacterial integrative and conjugative elements (ICEs), including a mobilisable relateive of SPI-7.</title>
        <authorList>
            <person name="Seth-Smith H.M."/>
        </authorList>
    </citation>
    <scope>NUCLEOTIDE SEQUENCE</scope>
    <source>
        <strain evidence="4">5494-57</strain>
    </source>
</reference>
<feature type="transmembrane region" description="Helical" evidence="2">
    <location>
        <begin position="12"/>
        <end position="33"/>
    </location>
</feature>
<evidence type="ECO:0000259" key="3">
    <source>
        <dbReference type="Pfam" id="PF04471"/>
    </source>
</evidence>
<name>F2Q929_SALET</name>
<dbReference type="Pfam" id="PF04471">
    <property type="entry name" value="Mrr_cat"/>
    <property type="match status" value="1"/>
</dbReference>
<dbReference type="GO" id="GO:0009307">
    <property type="term" value="P:DNA restriction-modification system"/>
    <property type="evidence" value="ECO:0007669"/>
    <property type="project" value="InterPro"/>
</dbReference>
<gene>
    <name evidence="4" type="ORF">CTnscr_069</name>
</gene>
<dbReference type="GO" id="GO:0015666">
    <property type="term" value="F:restriction endodeoxyribonuclease activity"/>
    <property type="evidence" value="ECO:0007669"/>
    <property type="project" value="TreeGrafter"/>
</dbReference>
<sequence>MIPDPLLAGLLSPYRGAFVLVAAGVMVLLLLRFSRRTVSQRRHHRYRKKAVRALLRLPQLRGEAARMVWLRRMNPYVFEEMLLTALSRQGLRIRRNTRYSGDGGADGQVWINGQRWLIQAKRYSATINAAHVCAFGQLAEREGCPGLFVHTGRTGEASREVFRRYDNIMLISGQRLLWLLSGDRRWMDGPGGQPLHAITRNRPRHSPSPVTEKENCHEQKI</sequence>
<evidence type="ECO:0000313" key="4">
    <source>
        <dbReference type="EMBL" id="CAX68125.1"/>
    </source>
</evidence>
<keyword evidence="4" id="KW-0378">Hydrolase</keyword>
<dbReference type="InterPro" id="IPR007560">
    <property type="entry name" value="Restrct_endonuc_IV_Mrr"/>
</dbReference>
<dbReference type="PANTHER" id="PTHR30015:SF7">
    <property type="entry name" value="TYPE IV METHYL-DIRECTED RESTRICTION ENZYME ECOKMRR"/>
    <property type="match status" value="1"/>
</dbReference>
<organism evidence="4">
    <name type="scientific">Salmonella enterica I</name>
    <dbReference type="NCBI Taxonomy" id="59201"/>
    <lineage>
        <taxon>Bacteria</taxon>
        <taxon>Pseudomonadati</taxon>
        <taxon>Pseudomonadota</taxon>
        <taxon>Gammaproteobacteria</taxon>
        <taxon>Enterobacterales</taxon>
        <taxon>Enterobacteriaceae</taxon>
        <taxon>Salmonella</taxon>
    </lineage>
</organism>
<dbReference type="PANTHER" id="PTHR30015">
    <property type="entry name" value="MRR RESTRICTION SYSTEM PROTEIN"/>
    <property type="match status" value="1"/>
</dbReference>
<dbReference type="EMBL" id="FN298496">
    <property type="protein sequence ID" value="CAX68125.1"/>
    <property type="molecule type" value="Genomic_DNA"/>
</dbReference>
<feature type="region of interest" description="Disordered" evidence="1">
    <location>
        <begin position="191"/>
        <end position="221"/>
    </location>
</feature>
<dbReference type="InterPro" id="IPR011856">
    <property type="entry name" value="tRNA_endonuc-like_dom_sf"/>
</dbReference>
<dbReference type="AlphaFoldDB" id="F2Q929"/>
<feature type="compositionally biased region" description="Basic and acidic residues" evidence="1">
    <location>
        <begin position="211"/>
        <end position="221"/>
    </location>
</feature>
<accession>F2Q929</accession>
<proteinExistence type="predicted"/>
<dbReference type="InterPro" id="IPR052906">
    <property type="entry name" value="Type_IV_Methyl-Rstrct_Enzyme"/>
</dbReference>
<keyword evidence="4" id="KW-0540">Nuclease</keyword>
<protein>
    <submittedName>
        <fullName evidence="4">Putative type II restriction endonuclease</fullName>
    </submittedName>
</protein>
<feature type="domain" description="Restriction endonuclease type IV Mrr" evidence="3">
    <location>
        <begin position="70"/>
        <end position="179"/>
    </location>
</feature>
<dbReference type="InterPro" id="IPR011335">
    <property type="entry name" value="Restrct_endonuc-II-like"/>
</dbReference>
<dbReference type="Gene3D" id="3.40.1350.10">
    <property type="match status" value="1"/>
</dbReference>
<evidence type="ECO:0000256" key="1">
    <source>
        <dbReference type="SAM" id="MobiDB-lite"/>
    </source>
</evidence>